<feature type="region of interest" description="Disordered" evidence="6">
    <location>
        <begin position="1"/>
        <end position="38"/>
    </location>
</feature>
<keyword evidence="9" id="KW-1185">Reference proteome</keyword>
<organism evidence="8 9">
    <name type="scientific">Marchantia polymorpha subsp. ruderalis</name>
    <dbReference type="NCBI Taxonomy" id="1480154"/>
    <lineage>
        <taxon>Eukaryota</taxon>
        <taxon>Viridiplantae</taxon>
        <taxon>Streptophyta</taxon>
        <taxon>Embryophyta</taxon>
        <taxon>Marchantiophyta</taxon>
        <taxon>Marchantiopsida</taxon>
        <taxon>Marchantiidae</taxon>
        <taxon>Marchantiales</taxon>
        <taxon>Marchantiaceae</taxon>
        <taxon>Marchantia</taxon>
    </lineage>
</organism>
<keyword evidence="3" id="KW-0808">Transferase</keyword>
<accession>A0A176W2V3</accession>
<dbReference type="Pfam" id="PF03485">
    <property type="entry name" value="Arg_tRNA_synt_N"/>
    <property type="match status" value="1"/>
</dbReference>
<dbReference type="InterPro" id="IPR007471">
    <property type="entry name" value="N-end_Aminoacyl_Trfase_N"/>
</dbReference>
<feature type="compositionally biased region" description="Basic and acidic residues" evidence="6">
    <location>
        <begin position="574"/>
        <end position="587"/>
    </location>
</feature>
<feature type="domain" description="Arginyl tRNA synthetase N-terminal" evidence="7">
    <location>
        <begin position="213"/>
        <end position="333"/>
    </location>
</feature>
<feature type="compositionally biased region" description="Low complexity" evidence="6">
    <location>
        <begin position="15"/>
        <end position="26"/>
    </location>
</feature>
<feature type="compositionally biased region" description="Polar residues" evidence="6">
    <location>
        <begin position="1"/>
        <end position="14"/>
    </location>
</feature>
<evidence type="ECO:0000256" key="3">
    <source>
        <dbReference type="ARBA" id="ARBA00022679"/>
    </source>
</evidence>
<gene>
    <name evidence="8" type="ORF">AXG93_2407s1040</name>
</gene>
<evidence type="ECO:0000256" key="5">
    <source>
        <dbReference type="ARBA" id="ARBA00023315"/>
    </source>
</evidence>
<proteinExistence type="inferred from homology"/>
<sequence length="687" mass="76345">MTSVTDPKQGQGELSSTSTTTTASSSSGGGGNSRRRARDRRMMSLVEDLGVYDSSCGYCKATNRSSRSQGRSVGSRLWAHELAVQDYQDLLDRGWRRSGMFLYKPCMKETCCPPYTIRLKVDAFVATKDQIRVRRRLQRYLDGTYSGPQTVGELHEEKNDVVERETGVPSDSIMASSSDRKTSNVEQGAAGGHGLSRSDVVEADLSDEEKLIESVKFAIKTSITKCVEKGVLPQSLEVPEVVVKPISQKVKDKLKVESRADFTSNVAFPLAATVKRLKKIEIQDAGKSNLQQGSILVLTPQEIAENLVIVLSELFLPGVAIVTASNGYLNFLLSDVKMSSPKYLVGEKQVNQSVHVTTSEQLLELMKPAAPGFTRKLEIRMARSSFDAEEFALYKKYQIAVHNDRPEGVRESHYKQFLVDTPLVFIPPANNGTTPSCGYGSFHQQYRVDGKLVAVGVIDILPHCLSSKYLFWDPDFAFLSLGKYSALQEIEWVQKEQRLCPTFQYYYLGFYIHSCPKMRYKAAYYPSELLCPERYRWVSYEVARPLLDKQSYVCLSDFGTSTSASEGSSIPGKTRGDAEAAARDDITGRQGNSGEVYEASDEPVNWEERRHVAADDGAQSALDRLGLVGDISVFLAGSVIPFKQLRASTTMPRQHLDKIATSLRIYLHNVGPRVATRMAYAVYEGQD</sequence>
<dbReference type="InterPro" id="IPR036695">
    <property type="entry name" value="Arg-tRNA-synth_N_sf"/>
</dbReference>
<dbReference type="Pfam" id="PF04377">
    <property type="entry name" value="ATE_C"/>
    <property type="match status" value="1"/>
</dbReference>
<dbReference type="PANTHER" id="PTHR21367">
    <property type="entry name" value="ARGININE-TRNA-PROTEIN TRANSFERASE 1"/>
    <property type="match status" value="1"/>
</dbReference>
<dbReference type="GO" id="GO:0004057">
    <property type="term" value="F:arginyl-tRNA--protein transferase activity"/>
    <property type="evidence" value="ECO:0007669"/>
    <property type="project" value="UniProtKB-EC"/>
</dbReference>
<comment type="similarity">
    <text evidence="1">Belongs to the R-transferase family.</text>
</comment>
<dbReference type="Proteomes" id="UP000077202">
    <property type="component" value="Unassembled WGS sequence"/>
</dbReference>
<dbReference type="PIRSF" id="PIRSF037207">
    <property type="entry name" value="ATE1_euk"/>
    <property type="match status" value="1"/>
</dbReference>
<dbReference type="AlphaFoldDB" id="A0A176W2V3"/>
<dbReference type="Gene3D" id="3.30.1360.70">
    <property type="entry name" value="Arginyl tRNA synthetase N-terminal domain"/>
    <property type="match status" value="1"/>
</dbReference>
<comment type="caution">
    <text evidence="8">The sequence shown here is derived from an EMBL/GenBank/DDBJ whole genome shotgun (WGS) entry which is preliminary data.</text>
</comment>
<name>A0A176W2V3_MARPO</name>
<dbReference type="GO" id="GO:0005737">
    <property type="term" value="C:cytoplasm"/>
    <property type="evidence" value="ECO:0007669"/>
    <property type="project" value="InterPro"/>
</dbReference>
<evidence type="ECO:0000256" key="6">
    <source>
        <dbReference type="SAM" id="MobiDB-lite"/>
    </source>
</evidence>
<dbReference type="SMART" id="SM01016">
    <property type="entry name" value="Arg_tRNA_synt_N"/>
    <property type="match status" value="1"/>
</dbReference>
<evidence type="ECO:0000256" key="1">
    <source>
        <dbReference type="ARBA" id="ARBA00009991"/>
    </source>
</evidence>
<dbReference type="EMBL" id="LVLJ01001908">
    <property type="protein sequence ID" value="OAE27369.1"/>
    <property type="molecule type" value="Genomic_DNA"/>
</dbReference>
<dbReference type="InterPro" id="IPR030700">
    <property type="entry name" value="N-end_Aminoacyl_Trfase"/>
</dbReference>
<dbReference type="SUPFAM" id="SSF55729">
    <property type="entry name" value="Acyl-CoA N-acyltransferases (Nat)"/>
    <property type="match status" value="1"/>
</dbReference>
<evidence type="ECO:0000313" key="8">
    <source>
        <dbReference type="EMBL" id="OAE27369.1"/>
    </source>
</evidence>
<dbReference type="GO" id="GO:0006420">
    <property type="term" value="P:arginyl-tRNA aminoacylation"/>
    <property type="evidence" value="ECO:0007669"/>
    <property type="project" value="InterPro"/>
</dbReference>
<dbReference type="InterPro" id="IPR005148">
    <property type="entry name" value="Arg-tRNA-synth_N"/>
</dbReference>
<protein>
    <recommendedName>
        <fullName evidence="2">arginyltransferase</fullName>
        <ecNumber evidence="2">2.3.2.8</ecNumber>
    </recommendedName>
</protein>
<dbReference type="InterPro" id="IPR016181">
    <property type="entry name" value="Acyl_CoA_acyltransferase"/>
</dbReference>
<dbReference type="EC" id="2.3.2.8" evidence="2"/>
<evidence type="ECO:0000256" key="2">
    <source>
        <dbReference type="ARBA" id="ARBA00012025"/>
    </source>
</evidence>
<dbReference type="InterPro" id="IPR007472">
    <property type="entry name" value="N-end_Aminoacyl_Trfase_C"/>
</dbReference>
<evidence type="ECO:0000256" key="4">
    <source>
        <dbReference type="ARBA" id="ARBA00022786"/>
    </source>
</evidence>
<dbReference type="InterPro" id="IPR017137">
    <property type="entry name" value="Arg-tRNA-P_Trfase_1_euk"/>
</dbReference>
<keyword evidence="4" id="KW-0833">Ubl conjugation pathway</keyword>
<feature type="region of interest" description="Disordered" evidence="6">
    <location>
        <begin position="160"/>
        <end position="194"/>
    </location>
</feature>
<reference evidence="8" key="1">
    <citation type="submission" date="2016-03" db="EMBL/GenBank/DDBJ databases">
        <title>Mechanisms controlling the formation of the plant cell surface in tip-growing cells are functionally conserved among land plants.</title>
        <authorList>
            <person name="Honkanen S."/>
            <person name="Jones V.A."/>
            <person name="Morieri G."/>
            <person name="Champion C."/>
            <person name="Hetherington A.J."/>
            <person name="Kelly S."/>
            <person name="Saint-Marcoux D."/>
            <person name="Proust H."/>
            <person name="Prescott H."/>
            <person name="Dolan L."/>
        </authorList>
    </citation>
    <scope>NUCLEOTIDE SEQUENCE [LARGE SCALE GENOMIC DNA]</scope>
    <source>
        <tissue evidence="8">Whole gametophyte</tissue>
    </source>
</reference>
<dbReference type="Pfam" id="PF04376">
    <property type="entry name" value="ATE_N"/>
    <property type="match status" value="1"/>
</dbReference>
<evidence type="ECO:0000259" key="7">
    <source>
        <dbReference type="SMART" id="SM01016"/>
    </source>
</evidence>
<dbReference type="PANTHER" id="PTHR21367:SF1">
    <property type="entry name" value="ARGINYL-TRNA--PROTEIN TRANSFERASE 1"/>
    <property type="match status" value="1"/>
</dbReference>
<dbReference type="GO" id="GO:0005524">
    <property type="term" value="F:ATP binding"/>
    <property type="evidence" value="ECO:0007669"/>
    <property type="project" value="InterPro"/>
</dbReference>
<keyword evidence="5" id="KW-0012">Acyltransferase</keyword>
<dbReference type="GO" id="GO:0004814">
    <property type="term" value="F:arginine-tRNA ligase activity"/>
    <property type="evidence" value="ECO:0007669"/>
    <property type="project" value="InterPro"/>
</dbReference>
<evidence type="ECO:0000313" key="9">
    <source>
        <dbReference type="Proteomes" id="UP000077202"/>
    </source>
</evidence>
<feature type="region of interest" description="Disordered" evidence="6">
    <location>
        <begin position="561"/>
        <end position="603"/>
    </location>
</feature>